<dbReference type="EMBL" id="HBUF01204914">
    <property type="protein sequence ID" value="CAG6663287.1"/>
    <property type="molecule type" value="Transcribed_RNA"/>
</dbReference>
<proteinExistence type="predicted"/>
<dbReference type="EMBL" id="HBUF01204911">
    <property type="protein sequence ID" value="CAG6663278.1"/>
    <property type="molecule type" value="Transcribed_RNA"/>
</dbReference>
<dbReference type="EMBL" id="HBUF01204913">
    <property type="protein sequence ID" value="CAG6663283.1"/>
    <property type="molecule type" value="Transcribed_RNA"/>
</dbReference>
<reference evidence="1" key="1">
    <citation type="submission" date="2021-05" db="EMBL/GenBank/DDBJ databases">
        <authorList>
            <person name="Alioto T."/>
            <person name="Alioto T."/>
            <person name="Gomez Garrido J."/>
        </authorList>
    </citation>
    <scope>NUCLEOTIDE SEQUENCE</scope>
</reference>
<dbReference type="EMBL" id="HBUF01204919">
    <property type="protein sequence ID" value="CAG6663304.1"/>
    <property type="molecule type" value="Transcribed_RNA"/>
</dbReference>
<protein>
    <submittedName>
        <fullName evidence="1">Uncharacterized protein</fullName>
    </submittedName>
</protein>
<evidence type="ECO:0000313" key="1">
    <source>
        <dbReference type="EMBL" id="CAG6663278.1"/>
    </source>
</evidence>
<dbReference type="EMBL" id="HBUF01204915">
    <property type="protein sequence ID" value="CAG6663291.1"/>
    <property type="molecule type" value="Transcribed_RNA"/>
</dbReference>
<name>A0A8D8S4V1_9HEMI</name>
<accession>A0A8D8S4V1</accession>
<sequence>MMLNTSRGTKLVECALGDARKHFNHRVGAVLLVHLSELEYVSTVGEEGTAQECVNHDHVTNHVEKVEELAEEVACSVHIVHVQRFNNILNKPFLTVLTIFLGGDDGTSHTV</sequence>
<dbReference type="EMBL" id="HBUF01204910">
    <property type="protein sequence ID" value="CAG6663274.1"/>
    <property type="molecule type" value="Transcribed_RNA"/>
</dbReference>
<dbReference type="EMBL" id="HBUF01204916">
    <property type="protein sequence ID" value="CAG6663295.1"/>
    <property type="molecule type" value="Transcribed_RNA"/>
</dbReference>
<dbReference type="EMBL" id="HBUF01204908">
    <property type="protein sequence ID" value="CAG6663269.1"/>
    <property type="molecule type" value="Transcribed_RNA"/>
</dbReference>
<dbReference type="AlphaFoldDB" id="A0A8D8S4V1"/>
<dbReference type="EMBL" id="HBUF01204917">
    <property type="protein sequence ID" value="CAG6663299.1"/>
    <property type="molecule type" value="Transcribed_RNA"/>
</dbReference>
<dbReference type="EMBL" id="HBUF01204920">
    <property type="protein sequence ID" value="CAG6663311.1"/>
    <property type="molecule type" value="Transcribed_RNA"/>
</dbReference>
<organism evidence="1">
    <name type="scientific">Cacopsylla melanoneura</name>
    <dbReference type="NCBI Taxonomy" id="428564"/>
    <lineage>
        <taxon>Eukaryota</taxon>
        <taxon>Metazoa</taxon>
        <taxon>Ecdysozoa</taxon>
        <taxon>Arthropoda</taxon>
        <taxon>Hexapoda</taxon>
        <taxon>Insecta</taxon>
        <taxon>Pterygota</taxon>
        <taxon>Neoptera</taxon>
        <taxon>Paraneoptera</taxon>
        <taxon>Hemiptera</taxon>
        <taxon>Sternorrhyncha</taxon>
        <taxon>Psylloidea</taxon>
        <taxon>Psyllidae</taxon>
        <taxon>Psyllinae</taxon>
        <taxon>Cacopsylla</taxon>
    </lineage>
</organism>